<feature type="domain" description="RNase H type-1" evidence="2">
    <location>
        <begin position="617"/>
        <end position="736"/>
    </location>
</feature>
<dbReference type="InterPro" id="IPR036397">
    <property type="entry name" value="RNaseH_sf"/>
</dbReference>
<dbReference type="Pfam" id="PF13456">
    <property type="entry name" value="RVT_3"/>
    <property type="match status" value="1"/>
</dbReference>
<dbReference type="InterPro" id="IPR002156">
    <property type="entry name" value="RNaseH_domain"/>
</dbReference>
<feature type="compositionally biased region" description="Low complexity" evidence="1">
    <location>
        <begin position="136"/>
        <end position="147"/>
    </location>
</feature>
<dbReference type="PANTHER" id="PTHR47723:SF13">
    <property type="entry name" value="PUTATIVE-RELATED"/>
    <property type="match status" value="1"/>
</dbReference>
<dbReference type="AlphaFoldDB" id="A0AAV5KFC4"/>
<proteinExistence type="predicted"/>
<dbReference type="InterPro" id="IPR053151">
    <property type="entry name" value="RNase_H-like"/>
</dbReference>
<keyword evidence="4" id="KW-1185">Reference proteome</keyword>
<dbReference type="SUPFAM" id="SSF53098">
    <property type="entry name" value="Ribonuclease H-like"/>
    <property type="match status" value="1"/>
</dbReference>
<comment type="caution">
    <text evidence="3">The sequence shown here is derived from an EMBL/GenBank/DDBJ whole genome shotgun (WGS) entry which is preliminary data.</text>
</comment>
<feature type="compositionally biased region" description="Polar residues" evidence="1">
    <location>
        <begin position="72"/>
        <end position="87"/>
    </location>
</feature>
<dbReference type="PANTHER" id="PTHR47723">
    <property type="entry name" value="OS05G0353850 PROTEIN"/>
    <property type="match status" value="1"/>
</dbReference>
<reference evidence="3 4" key="1">
    <citation type="journal article" date="2021" name="Commun. Biol.">
        <title>The genome of Shorea leprosula (Dipterocarpaceae) highlights the ecological relevance of drought in aseasonal tropical rainforests.</title>
        <authorList>
            <person name="Ng K.K.S."/>
            <person name="Kobayashi M.J."/>
            <person name="Fawcett J.A."/>
            <person name="Hatakeyama M."/>
            <person name="Paape T."/>
            <person name="Ng C.H."/>
            <person name="Ang C.C."/>
            <person name="Tnah L.H."/>
            <person name="Lee C.T."/>
            <person name="Nishiyama T."/>
            <person name="Sese J."/>
            <person name="O'Brien M.J."/>
            <person name="Copetti D."/>
            <person name="Mohd Noor M.I."/>
            <person name="Ong R.C."/>
            <person name="Putra M."/>
            <person name="Sireger I.Z."/>
            <person name="Indrioko S."/>
            <person name="Kosugi Y."/>
            <person name="Izuno A."/>
            <person name="Isagi Y."/>
            <person name="Lee S.L."/>
            <person name="Shimizu K.K."/>
        </authorList>
    </citation>
    <scope>NUCLEOTIDE SEQUENCE [LARGE SCALE GENOMIC DNA]</scope>
    <source>
        <strain evidence="3">214</strain>
    </source>
</reference>
<dbReference type="GO" id="GO:0004523">
    <property type="term" value="F:RNA-DNA hybrid ribonuclease activity"/>
    <property type="evidence" value="ECO:0007669"/>
    <property type="project" value="InterPro"/>
</dbReference>
<evidence type="ECO:0000313" key="3">
    <source>
        <dbReference type="EMBL" id="GKV23249.1"/>
    </source>
</evidence>
<evidence type="ECO:0000313" key="4">
    <source>
        <dbReference type="Proteomes" id="UP001054252"/>
    </source>
</evidence>
<feature type="compositionally biased region" description="Basic residues" evidence="1">
    <location>
        <begin position="93"/>
        <end position="103"/>
    </location>
</feature>
<feature type="region of interest" description="Disordered" evidence="1">
    <location>
        <begin position="72"/>
        <end position="148"/>
    </location>
</feature>
<evidence type="ECO:0000256" key="1">
    <source>
        <dbReference type="SAM" id="MobiDB-lite"/>
    </source>
</evidence>
<dbReference type="CDD" id="cd06222">
    <property type="entry name" value="RNase_H_like"/>
    <property type="match status" value="1"/>
</dbReference>
<dbReference type="EMBL" id="BPVZ01000062">
    <property type="protein sequence ID" value="GKV23249.1"/>
    <property type="molecule type" value="Genomic_DNA"/>
</dbReference>
<dbReference type="InterPro" id="IPR012337">
    <property type="entry name" value="RNaseH-like_sf"/>
</dbReference>
<dbReference type="InterPro" id="IPR044730">
    <property type="entry name" value="RNase_H-like_dom_plant"/>
</dbReference>
<dbReference type="GO" id="GO:0003676">
    <property type="term" value="F:nucleic acid binding"/>
    <property type="evidence" value="ECO:0007669"/>
    <property type="project" value="InterPro"/>
</dbReference>
<accession>A0AAV5KFC4</accession>
<dbReference type="Gene3D" id="3.30.420.10">
    <property type="entry name" value="Ribonuclease H-like superfamily/Ribonuclease H"/>
    <property type="match status" value="1"/>
</dbReference>
<organism evidence="3 4">
    <name type="scientific">Rubroshorea leprosula</name>
    <dbReference type="NCBI Taxonomy" id="152421"/>
    <lineage>
        <taxon>Eukaryota</taxon>
        <taxon>Viridiplantae</taxon>
        <taxon>Streptophyta</taxon>
        <taxon>Embryophyta</taxon>
        <taxon>Tracheophyta</taxon>
        <taxon>Spermatophyta</taxon>
        <taxon>Magnoliopsida</taxon>
        <taxon>eudicotyledons</taxon>
        <taxon>Gunneridae</taxon>
        <taxon>Pentapetalae</taxon>
        <taxon>rosids</taxon>
        <taxon>malvids</taxon>
        <taxon>Malvales</taxon>
        <taxon>Dipterocarpaceae</taxon>
        <taxon>Rubroshorea</taxon>
    </lineage>
</organism>
<gene>
    <name evidence="3" type="ORF">SLEP1_g33000</name>
</gene>
<protein>
    <recommendedName>
        <fullName evidence="2">RNase H type-1 domain-containing protein</fullName>
    </recommendedName>
</protein>
<sequence length="771" mass="84733">MAKLGGVENGNGAKSSQQNRFAIMGDLMDEETNLVGAIKGKEVIEARNSRNSIGDSLAMDITHSPVFEAQLSGPTHQEVSKSTPTPDSSFVKPKSKSSKRKTKTLGPIPKESKTSAPKPYDPPAVSMKQSDSSLVSPSTLPSAGSSSNVSIEQAIPTTPLPMQQAATTLQMLPSIQVASTSLLETPSTPNLSDIGNPSSTLRPNQNLVANHTSQLTRQVPPLTDSATNALKFLRRFGFDKDYQVPSQGRVEPLGCKYTWLRKQNGRVLLRERLDRALFNMLALEAFPNTKVINLPRLCSDHHPMLLCLEASLQRDRISKPIQFEVAWLTHEDFKPTFTSAWASHRSSITAAIKSVQGACLKWNKEVFVLWNGETLPPFNPQRGLRQGDPLSPCLFIMCMEKLSHRIQSKVQSRSILLPNGICTAIDSMNRKFLWGSDIANKPHLVSWVTGCRSRDLGGLGLRSAKENNQALVTKLGWQLISNPNKPWCGALLAKYLKSGSVMHCPTSVTASATWKTLSPVPPDFMDALISQAITPSGDWNESWLGNLLPQNVVDQILATPILVFGQQTDKIFWNGSPDGTFTVKSTFYLLQQQHVNPTQREENWRWFPPDFPFLKLNTDGALNHSSGRASAGGLIRDHGGRWIHGFAINIGPQTTYMAELWGCQIGLQLVLELGITHLVLEMDSLFTVQMIQARKAGDGQTSVLLLDIFHLVNSFEVCIVQHTLREGNTAADFMASIGQDLNHSTTFFPTPPPDISGILHGDSIGTLFLRI</sequence>
<name>A0AAV5KFC4_9ROSI</name>
<dbReference type="Proteomes" id="UP001054252">
    <property type="component" value="Unassembled WGS sequence"/>
</dbReference>
<evidence type="ECO:0000259" key="2">
    <source>
        <dbReference type="Pfam" id="PF13456"/>
    </source>
</evidence>